<evidence type="ECO:0000313" key="7">
    <source>
        <dbReference type="Proteomes" id="UP000270924"/>
    </source>
</evidence>
<dbReference type="FunFam" id="3.30.420.40:FF:000028">
    <property type="entry name" value="heat shock 70 kDa protein-like"/>
    <property type="match status" value="1"/>
</dbReference>
<dbReference type="GO" id="GO:0030968">
    <property type="term" value="P:endoplasmic reticulum unfolded protein response"/>
    <property type="evidence" value="ECO:0007669"/>
    <property type="project" value="TreeGrafter"/>
</dbReference>
<name>A0A3P7DXL2_WUCBA</name>
<dbReference type="EMBL" id="UYWW01006741">
    <property type="protein sequence ID" value="VDM14900.1"/>
    <property type="molecule type" value="Genomic_DNA"/>
</dbReference>
<dbReference type="Gene3D" id="3.30.420.40">
    <property type="match status" value="3"/>
</dbReference>
<protein>
    <recommendedName>
        <fullName evidence="5">Hypoxia up-regulated protein 1</fullName>
    </recommendedName>
</protein>
<organism evidence="6 7">
    <name type="scientific">Wuchereria bancrofti</name>
    <dbReference type="NCBI Taxonomy" id="6293"/>
    <lineage>
        <taxon>Eukaryota</taxon>
        <taxon>Metazoa</taxon>
        <taxon>Ecdysozoa</taxon>
        <taxon>Nematoda</taxon>
        <taxon>Chromadorea</taxon>
        <taxon>Rhabditida</taxon>
        <taxon>Spirurina</taxon>
        <taxon>Spiruromorpha</taxon>
        <taxon>Filarioidea</taxon>
        <taxon>Onchocercidae</taxon>
        <taxon>Wuchereria</taxon>
    </lineage>
</organism>
<sequence>MLTWDRRVIIHRKRMQLYICVNALALWLFDLNFKLDSESYPVVSYLSNWLTVTMNYKYMLCLVTVVNTFFSSDASLAAMSIDFGSQWIKMALVKPGVPMEMVLNEEAHRKTPNLIIVKDNERLFGDAALPYVSVRCVNFKYLLKFPETLLCMDGENYSIESIVAMILKRCREVVEKFAKQPVRDVVITVPVFFNQAERRALVAAAKIAELNLLQLLNDHTAAGLNYGAFRRKEITGNAQTLLIYDVGATKVTASVLEYVLVEEKKRGEKDPVMTTLGVG</sequence>
<evidence type="ECO:0000256" key="4">
    <source>
        <dbReference type="ARBA" id="ARBA00023186"/>
    </source>
</evidence>
<dbReference type="Gene3D" id="3.30.30.30">
    <property type="match status" value="1"/>
</dbReference>
<evidence type="ECO:0000256" key="2">
    <source>
        <dbReference type="ARBA" id="ARBA00022741"/>
    </source>
</evidence>
<keyword evidence="3" id="KW-0067">ATP-binding</keyword>
<evidence type="ECO:0000256" key="1">
    <source>
        <dbReference type="ARBA" id="ARBA00007381"/>
    </source>
</evidence>
<dbReference type="InterPro" id="IPR043129">
    <property type="entry name" value="ATPase_NBD"/>
</dbReference>
<dbReference type="OrthoDB" id="10262720at2759"/>
<keyword evidence="7" id="KW-1185">Reference proteome</keyword>
<accession>A0A3P7DXL2</accession>
<keyword evidence="4" id="KW-0143">Chaperone</keyword>
<dbReference type="GO" id="GO:0005524">
    <property type="term" value="F:ATP binding"/>
    <property type="evidence" value="ECO:0007669"/>
    <property type="project" value="UniProtKB-KW"/>
</dbReference>
<dbReference type="Pfam" id="PF00012">
    <property type="entry name" value="HSP70"/>
    <property type="match status" value="1"/>
</dbReference>
<reference evidence="6 7" key="1">
    <citation type="submission" date="2018-11" db="EMBL/GenBank/DDBJ databases">
        <authorList>
            <consortium name="Pathogen Informatics"/>
        </authorList>
    </citation>
    <scope>NUCLEOTIDE SEQUENCE [LARGE SCALE GENOMIC DNA]</scope>
</reference>
<comment type="similarity">
    <text evidence="1">Belongs to the heat shock protein 70 family.</text>
</comment>
<dbReference type="PANTHER" id="PTHR45639:SF3">
    <property type="entry name" value="HYPOXIA UP-REGULATED PROTEIN 1"/>
    <property type="match status" value="1"/>
</dbReference>
<proteinExistence type="inferred from homology"/>
<gene>
    <name evidence="6" type="ORF">WBA_LOCUS8286</name>
</gene>
<dbReference type="SUPFAM" id="SSF53067">
    <property type="entry name" value="Actin-like ATPase domain"/>
    <property type="match status" value="1"/>
</dbReference>
<dbReference type="InterPro" id="IPR013126">
    <property type="entry name" value="Hsp_70_fam"/>
</dbReference>
<dbReference type="InParanoid" id="A0A3P7DXL2"/>
<keyword evidence="2" id="KW-0547">Nucleotide-binding</keyword>
<dbReference type="GO" id="GO:0034663">
    <property type="term" value="C:endoplasmic reticulum chaperone complex"/>
    <property type="evidence" value="ECO:0007669"/>
    <property type="project" value="TreeGrafter"/>
</dbReference>
<evidence type="ECO:0000313" key="6">
    <source>
        <dbReference type="EMBL" id="VDM14900.1"/>
    </source>
</evidence>
<dbReference type="Proteomes" id="UP000270924">
    <property type="component" value="Unassembled WGS sequence"/>
</dbReference>
<dbReference type="GO" id="GO:0140662">
    <property type="term" value="F:ATP-dependent protein folding chaperone"/>
    <property type="evidence" value="ECO:0007669"/>
    <property type="project" value="InterPro"/>
</dbReference>
<evidence type="ECO:0000256" key="5">
    <source>
        <dbReference type="ARBA" id="ARBA00040503"/>
    </source>
</evidence>
<dbReference type="PANTHER" id="PTHR45639">
    <property type="entry name" value="HSC70CB, ISOFORM G-RELATED"/>
    <property type="match status" value="1"/>
</dbReference>
<evidence type="ECO:0000256" key="3">
    <source>
        <dbReference type="ARBA" id="ARBA00022840"/>
    </source>
</evidence>
<dbReference type="AlphaFoldDB" id="A0A3P7DXL2"/>